<dbReference type="RefSeq" id="WP_053102081.1">
    <property type="nucleotide sequence ID" value="NZ_CP011974.1"/>
</dbReference>
<dbReference type="KEGG" id="beo:BEH_24300"/>
<dbReference type="AlphaFoldDB" id="A0A2S1LZE1"/>
<evidence type="ECO:0000313" key="2">
    <source>
        <dbReference type="EMBL" id="AWG44187.1"/>
    </source>
</evidence>
<reference evidence="2 3" key="1">
    <citation type="journal article" date="2015" name="PLoS ONE">
        <title>Genome Sequence of Bacillus endophyticus and Analysis of Its Companion Mechanism in the Ketogulonigenium vulgare-Bacillus Strain Consortium.</title>
        <authorList>
            <person name="Jia N."/>
            <person name="Du J."/>
            <person name="Ding M.Z."/>
            <person name="Gao F."/>
            <person name="Yuan Y.J."/>
        </authorList>
    </citation>
    <scope>NUCLEOTIDE SEQUENCE [LARGE SCALE GENOMIC DNA]</scope>
    <source>
        <strain evidence="2 3">Hbe603</strain>
    </source>
</reference>
<feature type="compositionally biased region" description="Polar residues" evidence="1">
    <location>
        <begin position="204"/>
        <end position="214"/>
    </location>
</feature>
<evidence type="ECO:0000313" key="3">
    <source>
        <dbReference type="Proteomes" id="UP000036202"/>
    </source>
</evidence>
<evidence type="ECO:0000256" key="1">
    <source>
        <dbReference type="SAM" id="MobiDB-lite"/>
    </source>
</evidence>
<dbReference type="Proteomes" id="UP000036202">
    <property type="component" value="Chromosome"/>
</dbReference>
<protein>
    <submittedName>
        <fullName evidence="2">Uncharacterized protein</fullName>
    </submittedName>
</protein>
<feature type="region of interest" description="Disordered" evidence="1">
    <location>
        <begin position="169"/>
        <end position="216"/>
    </location>
</feature>
<feature type="region of interest" description="Disordered" evidence="1">
    <location>
        <begin position="1"/>
        <end position="23"/>
    </location>
</feature>
<sequence length="309" mass="33976">MPFVSHLPTWNNPGQKPPDSTIERGWGAGEYPPADWFNWQWYTTYKAIEEIQKLAATTTDLTTHTNRKDNPHQVTSQQVTAISAIDGTVSGDSYPTGLTIFDATNLTSYPTLFGTVVTSKINNSRMSQWFFEHAFNDTQVGVYLRHWHTTPARWTSWVRIETTEGAEAKVNTHANRKDNPHSVTAEQVGAYSKTESDNKYETPTGAQSKANQAETKAKSYVDGKVKGEKIQFGKVTVTIPGNSIKTTTVTFPEGFSAFPVVTASINNSVSPDKYPAPTIGVVTTTSFQITGQNTSSGSIVFDYGWIAMG</sequence>
<dbReference type="OrthoDB" id="2667109at2"/>
<keyword evidence="3" id="KW-1185">Reference proteome</keyword>
<gene>
    <name evidence="2" type="ORF">BEH_24300</name>
</gene>
<organism evidence="2 3">
    <name type="scientific">Priestia filamentosa</name>
    <dbReference type="NCBI Taxonomy" id="1402861"/>
    <lineage>
        <taxon>Bacteria</taxon>
        <taxon>Bacillati</taxon>
        <taxon>Bacillota</taxon>
        <taxon>Bacilli</taxon>
        <taxon>Bacillales</taxon>
        <taxon>Bacillaceae</taxon>
        <taxon>Priestia</taxon>
    </lineage>
</organism>
<accession>A0A2S1LZE1</accession>
<proteinExistence type="predicted"/>
<name>A0A2S1LZE1_9BACI</name>
<dbReference type="EMBL" id="CP011974">
    <property type="protein sequence ID" value="AWG44187.1"/>
    <property type="molecule type" value="Genomic_DNA"/>
</dbReference>
<reference evidence="3" key="2">
    <citation type="submission" date="2015-06" db="EMBL/GenBank/DDBJ databases">
        <title>Genome Sequence of Bacillus endophyticus and Analysis of its Companion Mechanism in the Ketogulonigenium vulgare-Bacillus strain Consortium.</title>
        <authorList>
            <person name="Jia N."/>
            <person name="Du J."/>
            <person name="Ding M.-Z."/>
            <person name="Gao F."/>
            <person name="Yuan Y.-J."/>
        </authorList>
    </citation>
    <scope>NUCLEOTIDE SEQUENCE [LARGE SCALE GENOMIC DNA]</scope>
    <source>
        <strain evidence="3">Hbe603</strain>
    </source>
</reference>